<evidence type="ECO:0000313" key="2">
    <source>
        <dbReference type="EMBL" id="KAL0002235.1"/>
    </source>
</evidence>
<evidence type="ECO:0000313" key="3">
    <source>
        <dbReference type="Proteomes" id="UP001459277"/>
    </source>
</evidence>
<dbReference type="Pfam" id="PF13456">
    <property type="entry name" value="RVT_3"/>
    <property type="match status" value="1"/>
</dbReference>
<dbReference type="InterPro" id="IPR053151">
    <property type="entry name" value="RNase_H-like"/>
</dbReference>
<protein>
    <recommendedName>
        <fullName evidence="1">RNase H type-1 domain-containing protein</fullName>
    </recommendedName>
</protein>
<comment type="caution">
    <text evidence="2">The sequence shown here is derived from an EMBL/GenBank/DDBJ whole genome shotgun (WGS) entry which is preliminary data.</text>
</comment>
<keyword evidence="3" id="KW-1185">Reference proteome</keyword>
<name>A0AAW2CVA9_9ROSI</name>
<dbReference type="PANTHER" id="PTHR47723">
    <property type="entry name" value="OS05G0353850 PROTEIN"/>
    <property type="match status" value="1"/>
</dbReference>
<proteinExistence type="predicted"/>
<dbReference type="PANTHER" id="PTHR47723:SF23">
    <property type="entry name" value="REVERSE TRANSCRIPTASE-LIKE PROTEIN"/>
    <property type="match status" value="1"/>
</dbReference>
<gene>
    <name evidence="2" type="ORF">SO802_016016</name>
</gene>
<feature type="domain" description="RNase H type-1" evidence="1">
    <location>
        <begin position="30"/>
        <end position="85"/>
    </location>
</feature>
<accession>A0AAW2CVA9</accession>
<dbReference type="Gene3D" id="3.30.420.10">
    <property type="entry name" value="Ribonuclease H-like superfamily/Ribonuclease H"/>
    <property type="match status" value="1"/>
</dbReference>
<dbReference type="Proteomes" id="UP001459277">
    <property type="component" value="Unassembled WGS sequence"/>
</dbReference>
<dbReference type="GO" id="GO:0003676">
    <property type="term" value="F:nucleic acid binding"/>
    <property type="evidence" value="ECO:0007669"/>
    <property type="project" value="InterPro"/>
</dbReference>
<organism evidence="2 3">
    <name type="scientific">Lithocarpus litseifolius</name>
    <dbReference type="NCBI Taxonomy" id="425828"/>
    <lineage>
        <taxon>Eukaryota</taxon>
        <taxon>Viridiplantae</taxon>
        <taxon>Streptophyta</taxon>
        <taxon>Embryophyta</taxon>
        <taxon>Tracheophyta</taxon>
        <taxon>Spermatophyta</taxon>
        <taxon>Magnoliopsida</taxon>
        <taxon>eudicotyledons</taxon>
        <taxon>Gunneridae</taxon>
        <taxon>Pentapetalae</taxon>
        <taxon>rosids</taxon>
        <taxon>fabids</taxon>
        <taxon>Fagales</taxon>
        <taxon>Fagaceae</taxon>
        <taxon>Lithocarpus</taxon>
    </lineage>
</organism>
<reference evidence="2 3" key="1">
    <citation type="submission" date="2024-01" db="EMBL/GenBank/DDBJ databases">
        <title>A telomere-to-telomere, gap-free genome of sweet tea (Lithocarpus litseifolius).</title>
        <authorList>
            <person name="Zhou J."/>
        </authorList>
    </citation>
    <scope>NUCLEOTIDE SEQUENCE [LARGE SCALE GENOMIC DNA]</scope>
    <source>
        <strain evidence="2">Zhou-2022a</strain>
        <tissue evidence="2">Leaf</tissue>
    </source>
</reference>
<sequence>MEVLPDSCWLVQRLRSRIEHPHSYQGSYSVDARAVLDVITSLACSNSLITPLVEDCKQLASCIPRIRFIHCYREANRSADKLARMGAVQQRPFSIFLSPPVEVLNIFNSDLFGETIARACPESMVSV</sequence>
<dbReference type="InterPro" id="IPR036397">
    <property type="entry name" value="RNaseH_sf"/>
</dbReference>
<evidence type="ECO:0000259" key="1">
    <source>
        <dbReference type="Pfam" id="PF13456"/>
    </source>
</evidence>
<dbReference type="InterPro" id="IPR002156">
    <property type="entry name" value="RNaseH_domain"/>
</dbReference>
<dbReference type="EMBL" id="JAZDWU010000005">
    <property type="protein sequence ID" value="KAL0002235.1"/>
    <property type="molecule type" value="Genomic_DNA"/>
</dbReference>
<dbReference type="GO" id="GO:0004523">
    <property type="term" value="F:RNA-DNA hybrid ribonuclease activity"/>
    <property type="evidence" value="ECO:0007669"/>
    <property type="project" value="InterPro"/>
</dbReference>
<dbReference type="AlphaFoldDB" id="A0AAW2CVA9"/>